<evidence type="ECO:0000313" key="6">
    <source>
        <dbReference type="Proteomes" id="UP000494102"/>
    </source>
</evidence>
<proteinExistence type="predicted"/>
<dbReference type="SUPFAM" id="SSF143990">
    <property type="entry name" value="YbiA-like"/>
    <property type="match status" value="1"/>
</dbReference>
<protein>
    <submittedName>
        <fullName evidence="5">N-glycosidase YbiA</fullName>
        <ecNumber evidence="5">3.2.2.-</ecNumber>
    </submittedName>
</protein>
<dbReference type="Gene3D" id="1.10.357.40">
    <property type="entry name" value="YbiA-like"/>
    <property type="match status" value="1"/>
</dbReference>
<keyword evidence="5" id="KW-0378">Hydrolase</keyword>
<dbReference type="RefSeq" id="WP_051156737.1">
    <property type="nucleotide sequence ID" value="NZ_CADILN010000002.1"/>
</dbReference>
<dbReference type="Pfam" id="PF08719">
    <property type="entry name" value="NADAR"/>
    <property type="match status" value="1"/>
</dbReference>
<dbReference type="Proteomes" id="UP000494102">
    <property type="component" value="Unassembled WGS sequence"/>
</dbReference>
<organism evidence="5 6">
    <name type="scientific">Paraburkholderia phenoliruptrix</name>
    <dbReference type="NCBI Taxonomy" id="252970"/>
    <lineage>
        <taxon>Bacteria</taxon>
        <taxon>Pseudomonadati</taxon>
        <taxon>Pseudomonadota</taxon>
        <taxon>Betaproteobacteria</taxon>
        <taxon>Burkholderiales</taxon>
        <taxon>Burkholderiaceae</taxon>
        <taxon>Paraburkholderia</taxon>
    </lineage>
</organism>
<evidence type="ECO:0000256" key="3">
    <source>
        <dbReference type="SAM" id="MobiDB-lite"/>
    </source>
</evidence>
<dbReference type="EMBL" id="CADILN010000002">
    <property type="protein sequence ID" value="CAB4048502.1"/>
    <property type="molecule type" value="Genomic_DNA"/>
</dbReference>
<gene>
    <name evidence="5" type="primary">ybiA</name>
    <name evidence="5" type="ORF">LMG9964_02143</name>
</gene>
<dbReference type="GO" id="GO:0016798">
    <property type="term" value="F:hydrolase activity, acting on glycosyl bonds"/>
    <property type="evidence" value="ECO:0007669"/>
    <property type="project" value="UniProtKB-KW"/>
</dbReference>
<keyword evidence="5" id="KW-0326">Glycosidase</keyword>
<evidence type="ECO:0000259" key="4">
    <source>
        <dbReference type="Pfam" id="PF08719"/>
    </source>
</evidence>
<comment type="catalytic activity">
    <reaction evidence="1">
        <text>5-amino-6-(5-phospho-D-ribosylamino)uracil + H2O = 5,6-diaminouracil + D-ribose 5-phosphate</text>
        <dbReference type="Rhea" id="RHEA:55020"/>
        <dbReference type="ChEBI" id="CHEBI:15377"/>
        <dbReference type="ChEBI" id="CHEBI:46252"/>
        <dbReference type="ChEBI" id="CHEBI:58453"/>
        <dbReference type="ChEBI" id="CHEBI:78346"/>
    </reaction>
</comment>
<reference evidence="5 6" key="1">
    <citation type="submission" date="2020-04" db="EMBL/GenBank/DDBJ databases">
        <authorList>
            <person name="De Canck E."/>
        </authorList>
    </citation>
    <scope>NUCLEOTIDE SEQUENCE [LARGE SCALE GENOMIC DNA]</scope>
    <source>
        <strain evidence="5 6">LMG 9964</strain>
    </source>
</reference>
<dbReference type="GeneID" id="27797149"/>
<dbReference type="NCBIfam" id="TIGR02464">
    <property type="entry name" value="ribofla_fusion"/>
    <property type="match status" value="1"/>
</dbReference>
<dbReference type="AlphaFoldDB" id="A0A6J5K5G3"/>
<evidence type="ECO:0000256" key="1">
    <source>
        <dbReference type="ARBA" id="ARBA00000022"/>
    </source>
</evidence>
<dbReference type="CDD" id="cd15457">
    <property type="entry name" value="NADAR"/>
    <property type="match status" value="1"/>
</dbReference>
<accession>A0A6J5K5G3</accession>
<dbReference type="EC" id="3.2.2.-" evidence="5"/>
<comment type="catalytic activity">
    <reaction evidence="2">
        <text>2,5-diamino-6-hydroxy-4-(5-phosphoribosylamino)-pyrimidine + H2O = 2,5,6-triamino-4-hydroxypyrimidine + D-ribose 5-phosphate</text>
        <dbReference type="Rhea" id="RHEA:23436"/>
        <dbReference type="ChEBI" id="CHEBI:15377"/>
        <dbReference type="ChEBI" id="CHEBI:58614"/>
        <dbReference type="ChEBI" id="CHEBI:78346"/>
        <dbReference type="ChEBI" id="CHEBI:137796"/>
    </reaction>
</comment>
<evidence type="ECO:0000256" key="2">
    <source>
        <dbReference type="ARBA" id="ARBA00000751"/>
    </source>
</evidence>
<dbReference type="InterPro" id="IPR012816">
    <property type="entry name" value="NADAR"/>
</dbReference>
<feature type="compositionally biased region" description="Basic and acidic residues" evidence="3">
    <location>
        <begin position="165"/>
        <end position="174"/>
    </location>
</feature>
<feature type="region of interest" description="Disordered" evidence="3">
    <location>
        <begin position="155"/>
        <end position="174"/>
    </location>
</feature>
<dbReference type="InterPro" id="IPR037238">
    <property type="entry name" value="YbiA-like_sf"/>
</dbReference>
<feature type="domain" description="NADAR" evidence="4">
    <location>
        <begin position="6"/>
        <end position="149"/>
    </location>
</feature>
<name>A0A6J5K5G3_9BURK</name>
<evidence type="ECO:0000313" key="5">
    <source>
        <dbReference type="EMBL" id="CAB4048502.1"/>
    </source>
</evidence>
<sequence>MQQIEFYRANEKPYGVFSNLYKRPITFEGVEYPTSEHAYQAGKPRKDSVRAWLMAAPSPSLLAMAAHGLYVWDVHPDWSKTKFDRMKRVLQAKFTQHPDLQEILLSTGEARLVEVATVDNAVNRLWGEVKGVGKNMLGTLLMEVRSEIRASLVSSGTAKKKAPRRRSDTKRLAA</sequence>